<evidence type="ECO:0000256" key="6">
    <source>
        <dbReference type="ARBA" id="ARBA00023136"/>
    </source>
</evidence>
<feature type="compositionally biased region" description="Polar residues" evidence="8">
    <location>
        <begin position="301"/>
        <end position="323"/>
    </location>
</feature>
<dbReference type="GO" id="GO:0071800">
    <property type="term" value="P:podosome assembly"/>
    <property type="evidence" value="ECO:0007669"/>
    <property type="project" value="TreeGrafter"/>
</dbReference>
<keyword evidence="3" id="KW-0728">SH3 domain</keyword>
<dbReference type="GO" id="GO:0001891">
    <property type="term" value="C:phagocytic cup"/>
    <property type="evidence" value="ECO:0007669"/>
    <property type="project" value="TreeGrafter"/>
</dbReference>
<sequence length="484" mass="54141">MAENKMGQNIGAGAGIFAKRVQKSLNRAQEKVMQKLGKNMETKDEQFEQYSQNLLKQQNDGGKLFKDVQAYFRAVKVMHETSKRLSQTLRDVYEPDWQGGEDLPVIMESEDLLWNDYEEKLTDQIVRTMENYTGQFHEVKERLAKRGRKLVDYDSSRHHLEALQNAKKKDDAKITKAEEEFNIAQSVFEEINKEMREELPVLYQSRIGCYVTVFQNISNLRDVFYKEMSLLNHELYSVMKKLETQHSGKAFIIKGLNGSVTKSKKTKSVVISEPIPCNTAFPSDHTSLQASAADEGTYSILTSEPSDFSDELSSNGAATPNRRSTCDSDNGVGSDVASEGLSDVPEGGASEEHGPSQSVVKGQVQRSEVTGCEVTISQEALPTSTESDVPHDTKQESAPALQASDAKRTGNYSDSQNPPGFLIKGVALEGHASEDGTLQFDVEDVILMFADTEEKVCLCVYLYVCQPLCPWQCWGVMRYVFRLL</sequence>
<keyword evidence="5 7" id="KW-0175">Coiled coil</keyword>
<keyword evidence="6" id="KW-0472">Membrane</keyword>
<feature type="compositionally biased region" description="Polar residues" evidence="8">
    <location>
        <begin position="375"/>
        <end position="387"/>
    </location>
</feature>
<dbReference type="GO" id="GO:0097320">
    <property type="term" value="P:plasma membrane tubulation"/>
    <property type="evidence" value="ECO:0007669"/>
    <property type="project" value="TreeGrafter"/>
</dbReference>
<dbReference type="GO" id="GO:0012505">
    <property type="term" value="C:endomembrane system"/>
    <property type="evidence" value="ECO:0007669"/>
    <property type="project" value="UniProtKB-SubCell"/>
</dbReference>
<dbReference type="GO" id="GO:0005543">
    <property type="term" value="F:phospholipid binding"/>
    <property type="evidence" value="ECO:0007669"/>
    <property type="project" value="TreeGrafter"/>
</dbReference>
<keyword evidence="4" id="KW-0963">Cytoplasm</keyword>
<dbReference type="PROSITE" id="PS51021">
    <property type="entry name" value="BAR"/>
    <property type="match status" value="1"/>
</dbReference>
<name>A0A4W5P624_9TELE</name>
<evidence type="ECO:0000313" key="10">
    <source>
        <dbReference type="Ensembl" id="ENSHHUP00000057493.1"/>
    </source>
</evidence>
<accession>A0A4W5P624</accession>
<evidence type="ECO:0000313" key="11">
    <source>
        <dbReference type="Proteomes" id="UP000314982"/>
    </source>
</evidence>
<feature type="compositionally biased region" description="Polar residues" evidence="8">
    <location>
        <begin position="355"/>
        <end position="368"/>
    </location>
</feature>
<feature type="coiled-coil region" evidence="7">
    <location>
        <begin position="160"/>
        <end position="194"/>
    </location>
</feature>
<dbReference type="GeneTree" id="ENSGT00950000182882"/>
<feature type="domain" description="BAR" evidence="9">
    <location>
        <begin position="32"/>
        <end position="248"/>
    </location>
</feature>
<proteinExistence type="predicted"/>
<evidence type="ECO:0000256" key="7">
    <source>
        <dbReference type="SAM" id="Coils"/>
    </source>
</evidence>
<dbReference type="Proteomes" id="UP000314982">
    <property type="component" value="Unassembled WGS sequence"/>
</dbReference>
<dbReference type="GO" id="GO:0005737">
    <property type="term" value="C:cytoplasm"/>
    <property type="evidence" value="ECO:0007669"/>
    <property type="project" value="UniProtKB-SubCell"/>
</dbReference>
<dbReference type="Gene3D" id="1.20.1270.60">
    <property type="entry name" value="Arfaptin homology (AH) domain/BAR domain"/>
    <property type="match status" value="1"/>
</dbReference>
<dbReference type="AlphaFoldDB" id="A0A4W5P624"/>
<reference evidence="10" key="2">
    <citation type="submission" date="2025-08" db="UniProtKB">
        <authorList>
            <consortium name="Ensembl"/>
        </authorList>
    </citation>
    <scope>IDENTIFICATION</scope>
</reference>
<protein>
    <submittedName>
        <fullName evidence="10">Bridging integrator 2b</fullName>
    </submittedName>
</protein>
<dbReference type="GO" id="GO:0006911">
    <property type="term" value="P:phagocytosis, engulfment"/>
    <property type="evidence" value="ECO:0007669"/>
    <property type="project" value="TreeGrafter"/>
</dbReference>
<evidence type="ECO:0000256" key="4">
    <source>
        <dbReference type="ARBA" id="ARBA00022490"/>
    </source>
</evidence>
<evidence type="ECO:0000256" key="5">
    <source>
        <dbReference type="ARBA" id="ARBA00023054"/>
    </source>
</evidence>
<evidence type="ECO:0000256" key="2">
    <source>
        <dbReference type="ARBA" id="ARBA00004496"/>
    </source>
</evidence>
<evidence type="ECO:0000256" key="3">
    <source>
        <dbReference type="ARBA" id="ARBA00022443"/>
    </source>
</evidence>
<reference evidence="10" key="3">
    <citation type="submission" date="2025-09" db="UniProtKB">
        <authorList>
            <consortium name="Ensembl"/>
        </authorList>
    </citation>
    <scope>IDENTIFICATION</scope>
</reference>
<dbReference type="PRINTS" id="PR01251">
    <property type="entry name" value="AMPHIPHYSIN"/>
</dbReference>
<dbReference type="FunFam" id="1.20.1270.60:FF:000013">
    <property type="entry name" value="Amphiphysin isoform 2"/>
    <property type="match status" value="1"/>
</dbReference>
<dbReference type="GO" id="GO:0002102">
    <property type="term" value="C:podosome"/>
    <property type="evidence" value="ECO:0007669"/>
    <property type="project" value="TreeGrafter"/>
</dbReference>
<dbReference type="SUPFAM" id="SSF103657">
    <property type="entry name" value="BAR/IMD domain-like"/>
    <property type="match status" value="1"/>
</dbReference>
<feature type="region of interest" description="Disordered" evidence="8">
    <location>
        <begin position="301"/>
        <end position="417"/>
    </location>
</feature>
<dbReference type="PANTHER" id="PTHR46514:SF1">
    <property type="entry name" value="BRIDGING INTEGRATOR 2"/>
    <property type="match status" value="1"/>
</dbReference>
<evidence type="ECO:0000259" key="9">
    <source>
        <dbReference type="PROSITE" id="PS51021"/>
    </source>
</evidence>
<organism evidence="10 11">
    <name type="scientific">Hucho hucho</name>
    <name type="common">huchen</name>
    <dbReference type="NCBI Taxonomy" id="62062"/>
    <lineage>
        <taxon>Eukaryota</taxon>
        <taxon>Metazoa</taxon>
        <taxon>Chordata</taxon>
        <taxon>Craniata</taxon>
        <taxon>Vertebrata</taxon>
        <taxon>Euteleostomi</taxon>
        <taxon>Actinopterygii</taxon>
        <taxon>Neopterygii</taxon>
        <taxon>Teleostei</taxon>
        <taxon>Protacanthopterygii</taxon>
        <taxon>Salmoniformes</taxon>
        <taxon>Salmonidae</taxon>
        <taxon>Salmoninae</taxon>
        <taxon>Hucho</taxon>
    </lineage>
</organism>
<dbReference type="InterPro" id="IPR027267">
    <property type="entry name" value="AH/BAR_dom_sf"/>
</dbReference>
<dbReference type="PANTHER" id="PTHR46514">
    <property type="entry name" value="AMPHIPHYSIN"/>
    <property type="match status" value="1"/>
</dbReference>
<reference evidence="11" key="1">
    <citation type="submission" date="2018-06" db="EMBL/GenBank/DDBJ databases">
        <title>Genome assembly of Danube salmon.</title>
        <authorList>
            <person name="Macqueen D.J."/>
            <person name="Gundappa M.K."/>
        </authorList>
    </citation>
    <scope>NUCLEOTIDE SEQUENCE [LARGE SCALE GENOMIC DNA]</scope>
</reference>
<comment type="subcellular location">
    <subcellularLocation>
        <location evidence="2">Cytoplasm</location>
    </subcellularLocation>
    <subcellularLocation>
        <location evidence="1">Endomembrane system</location>
    </subcellularLocation>
</comment>
<dbReference type="Ensembl" id="ENSHHUT00000059461.1">
    <property type="protein sequence ID" value="ENSHHUP00000057493.1"/>
    <property type="gene ID" value="ENSHHUG00000034269.1"/>
</dbReference>
<dbReference type="InterPro" id="IPR004148">
    <property type="entry name" value="BAR_dom"/>
</dbReference>
<keyword evidence="11" id="KW-1185">Reference proteome</keyword>
<evidence type="ECO:0000256" key="8">
    <source>
        <dbReference type="SAM" id="MobiDB-lite"/>
    </source>
</evidence>
<dbReference type="SMART" id="SM00721">
    <property type="entry name" value="BAR"/>
    <property type="match status" value="1"/>
</dbReference>
<evidence type="ECO:0000256" key="1">
    <source>
        <dbReference type="ARBA" id="ARBA00004308"/>
    </source>
</evidence>
<dbReference type="InterPro" id="IPR003005">
    <property type="entry name" value="Amphiphysin"/>
</dbReference>
<dbReference type="Pfam" id="PF03114">
    <property type="entry name" value="BAR"/>
    <property type="match status" value="1"/>
</dbReference>